<dbReference type="EMBL" id="CP119949">
    <property type="protein sequence ID" value="WFD01150.1"/>
    <property type="molecule type" value="Genomic_DNA"/>
</dbReference>
<dbReference type="AlphaFoldDB" id="A0AAJ5YVI2"/>
<dbReference type="Gene3D" id="2.40.160.210">
    <property type="entry name" value="Acyl-CoA thioesterase, double hotdog domain"/>
    <property type="match status" value="1"/>
</dbReference>
<dbReference type="InterPro" id="IPR049449">
    <property type="entry name" value="TesB_ACOT8-like_N"/>
</dbReference>
<sequence length="375" mass="41492">MSNKNDADLLRLIGVRKTDDPWVFESVSLPGRAGNQQPIAFGGCALAVGLNAAGQTIEAEPRFVPYSITGQFLGPAVLDQLYIAEVKPVRDTRSFRTRYVTVKQMMRGELRPILVVTLDMIASPLSTRQALDKAKASGKNPGHIQSLLRYQIDAPSVLDDVAKLETTEQNLKRRLDSGEIEQHHVDIFYEFLGLWTKMFDARLVPDSIMTQNVIGFKEGPTTQDHLSVPQRRVYDWFRLFQQLPPANGDNALSAAGPDGQLPQTSVMAHLCAIAFALDGLLAFAPISMANDSMMMVAAASSLDFAQRYHTDVLDANQWLLREVQTIHAGWQRTYTQANLFDQHGELIATCTQQCVLRPAPGAVDDEDDPQTTAKL</sequence>
<dbReference type="GO" id="GO:0047617">
    <property type="term" value="F:fatty acyl-CoA hydrolase activity"/>
    <property type="evidence" value="ECO:0007669"/>
    <property type="project" value="InterPro"/>
</dbReference>
<evidence type="ECO:0000259" key="3">
    <source>
        <dbReference type="Pfam" id="PF13622"/>
    </source>
</evidence>
<evidence type="ECO:0000313" key="6">
    <source>
        <dbReference type="Proteomes" id="UP001219567"/>
    </source>
</evidence>
<dbReference type="InterPro" id="IPR049450">
    <property type="entry name" value="ACOT8-like_C"/>
</dbReference>
<evidence type="ECO:0000313" key="5">
    <source>
        <dbReference type="EMBL" id="WFD01150.1"/>
    </source>
</evidence>
<evidence type="ECO:0000259" key="4">
    <source>
        <dbReference type="Pfam" id="PF20789"/>
    </source>
</evidence>
<dbReference type="InterPro" id="IPR029069">
    <property type="entry name" value="HotDog_dom_sf"/>
</dbReference>
<dbReference type="CDD" id="cd03444">
    <property type="entry name" value="Thioesterase_II_repeat1"/>
    <property type="match status" value="1"/>
</dbReference>
<accession>A0AAJ5YVI2</accession>
<dbReference type="GO" id="GO:0006637">
    <property type="term" value="P:acyl-CoA metabolic process"/>
    <property type="evidence" value="ECO:0007669"/>
    <property type="project" value="InterPro"/>
</dbReference>
<evidence type="ECO:0008006" key="7">
    <source>
        <dbReference type="Google" id="ProtNLM"/>
    </source>
</evidence>
<evidence type="ECO:0000256" key="2">
    <source>
        <dbReference type="ARBA" id="ARBA00022801"/>
    </source>
</evidence>
<dbReference type="Pfam" id="PF20789">
    <property type="entry name" value="4HBT_3C"/>
    <property type="match status" value="1"/>
</dbReference>
<dbReference type="InterPro" id="IPR042171">
    <property type="entry name" value="Acyl-CoA_hotdog"/>
</dbReference>
<dbReference type="Proteomes" id="UP001219567">
    <property type="component" value="Chromosome 7"/>
</dbReference>
<protein>
    <recommendedName>
        <fullName evidence="7">Acyl-CoA thioesterase II</fullName>
    </recommendedName>
</protein>
<dbReference type="InterPro" id="IPR003703">
    <property type="entry name" value="Acyl_CoA_thio"/>
</dbReference>
<keyword evidence="2" id="KW-0378">Hydrolase</keyword>
<dbReference type="PANTHER" id="PTHR11066">
    <property type="entry name" value="ACYL-COA THIOESTERASE"/>
    <property type="match status" value="1"/>
</dbReference>
<organism evidence="5 6">
    <name type="scientific">Malassezia yamatoensis</name>
    <dbReference type="NCBI Taxonomy" id="253288"/>
    <lineage>
        <taxon>Eukaryota</taxon>
        <taxon>Fungi</taxon>
        <taxon>Dikarya</taxon>
        <taxon>Basidiomycota</taxon>
        <taxon>Ustilaginomycotina</taxon>
        <taxon>Malasseziomycetes</taxon>
        <taxon>Malasseziales</taxon>
        <taxon>Malasseziaceae</taxon>
        <taxon>Malassezia</taxon>
    </lineage>
</organism>
<dbReference type="GO" id="GO:0009062">
    <property type="term" value="P:fatty acid catabolic process"/>
    <property type="evidence" value="ECO:0007669"/>
    <property type="project" value="TreeGrafter"/>
</dbReference>
<dbReference type="SUPFAM" id="SSF54637">
    <property type="entry name" value="Thioesterase/thiol ester dehydrase-isomerase"/>
    <property type="match status" value="2"/>
</dbReference>
<dbReference type="Pfam" id="PF13622">
    <property type="entry name" value="4HBT_3"/>
    <property type="match status" value="1"/>
</dbReference>
<dbReference type="GO" id="GO:0005782">
    <property type="term" value="C:peroxisomal matrix"/>
    <property type="evidence" value="ECO:0007669"/>
    <property type="project" value="UniProtKB-SubCell"/>
</dbReference>
<proteinExistence type="inferred from homology"/>
<gene>
    <name evidence="5" type="ORF">MYAM1_003911</name>
</gene>
<name>A0AAJ5YVI2_9BASI</name>
<feature type="domain" description="Acyl-CoA thioesterase-like N-terminal HotDog" evidence="3">
    <location>
        <begin position="30"/>
        <end position="117"/>
    </location>
</feature>
<feature type="domain" description="Acyl-CoA thioesterase-like C-terminal" evidence="4">
    <location>
        <begin position="264"/>
        <end position="355"/>
    </location>
</feature>
<dbReference type="PANTHER" id="PTHR11066:SF35">
    <property type="entry name" value="ACYL-COA THIOESTERASE II"/>
    <property type="match status" value="1"/>
</dbReference>
<comment type="similarity">
    <text evidence="1">Belongs to the C/M/P thioester hydrolase family.</text>
</comment>
<keyword evidence="6" id="KW-1185">Reference proteome</keyword>
<reference evidence="5 6" key="1">
    <citation type="submission" date="2023-03" db="EMBL/GenBank/DDBJ databases">
        <title>Mating type loci evolution in Malassezia.</title>
        <authorList>
            <person name="Coelho M.A."/>
        </authorList>
    </citation>
    <scope>NUCLEOTIDE SEQUENCE [LARGE SCALE GENOMIC DNA]</scope>
    <source>
        <strain evidence="5 6">CBS 9725</strain>
    </source>
</reference>
<evidence type="ECO:0000256" key="1">
    <source>
        <dbReference type="ARBA" id="ARBA00006538"/>
    </source>
</evidence>